<feature type="region of interest" description="Disordered" evidence="1">
    <location>
        <begin position="733"/>
        <end position="753"/>
    </location>
</feature>
<evidence type="ECO:0000256" key="2">
    <source>
        <dbReference type="SAM" id="SignalP"/>
    </source>
</evidence>
<dbReference type="InterPro" id="IPR013783">
    <property type="entry name" value="Ig-like_fold"/>
</dbReference>
<feature type="domain" description="Glycosyl hydrolase family 98 putative carbohydrate-binding module" evidence="3">
    <location>
        <begin position="185"/>
        <end position="327"/>
    </location>
</feature>
<dbReference type="Pfam" id="PF17936">
    <property type="entry name" value="Big_6"/>
    <property type="match status" value="4"/>
</dbReference>
<dbReference type="Pfam" id="PF08305">
    <property type="entry name" value="NPCBM"/>
    <property type="match status" value="3"/>
</dbReference>
<dbReference type="InterPro" id="IPR013222">
    <property type="entry name" value="Glyco_hyd_98_carb-bd"/>
</dbReference>
<dbReference type="InterPro" id="IPR038637">
    <property type="entry name" value="NPCBM_sf"/>
</dbReference>
<feature type="region of interest" description="Disordered" evidence="1">
    <location>
        <begin position="788"/>
        <end position="815"/>
    </location>
</feature>
<dbReference type="AlphaFoldDB" id="A0A2N0ZFG2"/>
<dbReference type="Gene3D" id="2.60.40.10">
    <property type="entry name" value="Immunoglobulins"/>
    <property type="match status" value="4"/>
</dbReference>
<dbReference type="Proteomes" id="UP000233343">
    <property type="component" value="Unassembled WGS sequence"/>
</dbReference>
<comment type="caution">
    <text evidence="4">The sequence shown here is derived from an EMBL/GenBank/DDBJ whole genome shotgun (WGS) entry which is preliminary data.</text>
</comment>
<dbReference type="EMBL" id="PISD01000030">
    <property type="protein sequence ID" value="PKG28249.1"/>
    <property type="molecule type" value="Genomic_DNA"/>
</dbReference>
<name>A0A2N0ZFG2_9BACI</name>
<dbReference type="InterPro" id="IPR041498">
    <property type="entry name" value="Big_6"/>
</dbReference>
<feature type="domain" description="Glycosyl hydrolase family 98 putative carbohydrate-binding module" evidence="3">
    <location>
        <begin position="33"/>
        <end position="172"/>
    </location>
</feature>
<sequence length="815" mass="87520">MKKVSWVLLFSMLFVIISPFANTTNASSNSLNLTDDYIVDYADYADIYIDGWDDKAFKTSENETIKKGIGLMEGAYPDAYVTYDISNLKYTTFETKISIDGNFKTGSLGNTEFVVYADNKQLFTKTFTNTTKSQKLELAIPKGTKEITIMAVWERGAKGSHRAIFGNPTLTNKLTAASAFNSISLNEDLLMGDESYFWDLYVSSWDDKPFKLSNGTLAGNGFGFDPQAYGDNVNWAEFDISDYKYTTLETTISIDKNWSTGDRGKTQFIIYADDEKIYSSTFVNDTALKKVKAAIPAGTKTVKLMAASDGGKTGKHAVIFADPILTNSLPQSPSSTKVSLHTIGYTDGSYAKYADEAIEYHWMDDAFQLADGSLEGYGYGMESLDGEEQWLQFYIKDYQHTTFEANVSLENKWRLSDKGSVDVYVIGDEKVLYKKTLTNHAPSEKISVNIPAGTSSLYLQTDYSSGNKGTQSVIFGNPYLVIKDTIKPYAPVVNTLGDQATAIKGNAELGSKVTVKKDNKVLAEAPVDGKGAFSIPIAKQKAGIELTVTAADKAGNISSNVKVTVKDQTPPAKPTVNTITSEATKVTGKAEGSSTVTIKAGSTKLGEAKADKDGKYSVAIKKQKPGVEISVTAKDAAGNISAAAKVKVTDKTPPAAPSVNEVTSESTKVTGKTEKNAVITVKAGSTKLGEAKADKDGKYSVSIKKQKPGVELSVTSKDAAGNVSKTTKVKVKDKTPPAAPKVDKVTKNSTKVTGKTEANSTVTVKAGSTKLGEAKANKEGKFSVSIKKQKQGKKLSVTAKDAAGNVSKATSVTVK</sequence>
<dbReference type="SMART" id="SM00776">
    <property type="entry name" value="NPCBM"/>
    <property type="match status" value="2"/>
</dbReference>
<accession>A0A2N0ZFG2</accession>
<evidence type="ECO:0000256" key="1">
    <source>
        <dbReference type="SAM" id="MobiDB-lite"/>
    </source>
</evidence>
<organism evidence="4 5">
    <name type="scientific">Cytobacillus horneckiae</name>
    <dbReference type="NCBI Taxonomy" id="549687"/>
    <lineage>
        <taxon>Bacteria</taxon>
        <taxon>Bacillati</taxon>
        <taxon>Bacillota</taxon>
        <taxon>Bacilli</taxon>
        <taxon>Bacillales</taxon>
        <taxon>Bacillaceae</taxon>
        <taxon>Cytobacillus</taxon>
    </lineage>
</organism>
<reference evidence="4 5" key="1">
    <citation type="journal article" date="2010" name="Int. J. Syst. Evol. Microbiol.">
        <title>Bacillus horneckiae sp. nov., isolated from a spacecraft-assembly clean room.</title>
        <authorList>
            <person name="Vaishampayan P."/>
            <person name="Probst A."/>
            <person name="Krishnamurthi S."/>
            <person name="Ghosh S."/>
            <person name="Osman S."/>
            <person name="McDowall A."/>
            <person name="Ruckmani A."/>
            <person name="Mayilraj S."/>
            <person name="Venkateswaran K."/>
        </authorList>
    </citation>
    <scope>NUCLEOTIDE SEQUENCE [LARGE SCALE GENOMIC DNA]</scope>
    <source>
        <strain evidence="5">1PO1SC</strain>
    </source>
</reference>
<dbReference type="RefSeq" id="WP_066189619.1">
    <property type="nucleotide sequence ID" value="NZ_JARMMB010000015.1"/>
</dbReference>
<dbReference type="InterPro" id="IPR008979">
    <property type="entry name" value="Galactose-bd-like_sf"/>
</dbReference>
<feature type="chain" id="PRO_5038968840" description="Glycosyl hydrolase family 98 putative carbohydrate-binding module domain-containing protein" evidence="2">
    <location>
        <begin position="22"/>
        <end position="815"/>
    </location>
</feature>
<keyword evidence="2" id="KW-0732">Signal</keyword>
<evidence type="ECO:0000259" key="3">
    <source>
        <dbReference type="SMART" id="SM00776"/>
    </source>
</evidence>
<dbReference type="SUPFAM" id="SSF49785">
    <property type="entry name" value="Galactose-binding domain-like"/>
    <property type="match status" value="3"/>
</dbReference>
<keyword evidence="5" id="KW-1185">Reference proteome</keyword>
<evidence type="ECO:0000313" key="5">
    <source>
        <dbReference type="Proteomes" id="UP000233343"/>
    </source>
</evidence>
<dbReference type="Gene3D" id="2.60.120.1060">
    <property type="entry name" value="NPCBM/NEW2 domain"/>
    <property type="match status" value="3"/>
</dbReference>
<gene>
    <name evidence="4" type="ORF">CWS20_13635</name>
</gene>
<proteinExistence type="predicted"/>
<feature type="compositionally biased region" description="Basic and acidic residues" evidence="1">
    <location>
        <begin position="733"/>
        <end position="746"/>
    </location>
</feature>
<evidence type="ECO:0000313" key="4">
    <source>
        <dbReference type="EMBL" id="PKG28249.1"/>
    </source>
</evidence>
<protein>
    <recommendedName>
        <fullName evidence="3">Glycosyl hydrolase family 98 putative carbohydrate-binding module domain-containing protein</fullName>
    </recommendedName>
</protein>
<feature type="signal peptide" evidence="2">
    <location>
        <begin position="1"/>
        <end position="21"/>
    </location>
</feature>